<dbReference type="InterPro" id="IPR019756">
    <property type="entry name" value="Pept_S26A_signal_pept_1_Ser-AS"/>
</dbReference>
<evidence type="ECO:0000256" key="4">
    <source>
        <dbReference type="ARBA" id="ARBA00023125"/>
    </source>
</evidence>
<name>A0ABS3PWR4_9FLAO</name>
<dbReference type="InterPro" id="IPR039418">
    <property type="entry name" value="LexA-like"/>
</dbReference>
<evidence type="ECO:0000313" key="7">
    <source>
        <dbReference type="EMBL" id="MBO1883763.1"/>
    </source>
</evidence>
<dbReference type="InterPro" id="IPR015927">
    <property type="entry name" value="Peptidase_S24_S26A/B/C"/>
</dbReference>
<dbReference type="CDD" id="cd06529">
    <property type="entry name" value="S24_LexA-like"/>
    <property type="match status" value="1"/>
</dbReference>
<reference evidence="7 8" key="1">
    <citation type="submission" date="2021-03" db="EMBL/GenBank/DDBJ databases">
        <title>Isolation and description of Capnocytophaga bilenii sp. nov., a novel Capnocytophaga species, isolated from a gingivitis subject.</title>
        <authorList>
            <person name="Antezack A."/>
            <person name="Monnet-Corti V."/>
            <person name="La Scola B."/>
        </authorList>
    </citation>
    <scope>NUCLEOTIDE SEQUENCE [LARGE SCALE GENOMIC DNA]</scope>
    <source>
        <strain evidence="7 8">Marseille-Q4570</strain>
    </source>
</reference>
<evidence type="ECO:0000256" key="5">
    <source>
        <dbReference type="ARBA" id="ARBA00023163"/>
    </source>
</evidence>
<keyword evidence="1" id="KW-0645">Protease</keyword>
<feature type="domain" description="Peptidase S24/S26A/S26B/S26C" evidence="6">
    <location>
        <begin position="134"/>
        <end position="220"/>
    </location>
</feature>
<dbReference type="InterPro" id="IPR001387">
    <property type="entry name" value="Cro/C1-type_HTH"/>
</dbReference>
<dbReference type="PANTHER" id="PTHR40661:SF3">
    <property type="entry name" value="FELS-1 PROPHAGE TRANSCRIPTIONAL REGULATOR"/>
    <property type="match status" value="1"/>
</dbReference>
<dbReference type="CDD" id="cd00093">
    <property type="entry name" value="HTH_XRE"/>
    <property type="match status" value="1"/>
</dbReference>
<evidence type="ECO:0000256" key="1">
    <source>
        <dbReference type="ARBA" id="ARBA00022670"/>
    </source>
</evidence>
<protein>
    <submittedName>
        <fullName evidence="7">Transcriptional regulator</fullName>
    </submittedName>
</protein>
<dbReference type="Proteomes" id="UP000681610">
    <property type="component" value="Unassembled WGS sequence"/>
</dbReference>
<keyword evidence="2" id="KW-0378">Hydrolase</keyword>
<dbReference type="EMBL" id="JAGDYP010000003">
    <property type="protein sequence ID" value="MBO1883763.1"/>
    <property type="molecule type" value="Genomic_DNA"/>
</dbReference>
<proteinExistence type="predicted"/>
<sequence>MSVKERIKRFIEAEGLSAAAFEKEIGASNGYVNSISKSIGIDKLNLVLEKYPNLNLEWLITGKGTMLKNKTLSTTPKVEVIPPVRVEGKDLMPKVVVVDDQDEERIPLVPVYAQAGYLSGYDDCSFIETLPTYSLPTLRNGTYRMFQVSGLSMFPTLQDGSYVVGKFVEDWQSLTSNRVYVVVTQNDGIIVKRVINSIEKYGTLYCKSDNRTYPHISVHLSEVKEVWECKMHLSFEFLDPVTNYQKIAALEADVAHLKEVISTMEARHNEEKQSVLQ</sequence>
<evidence type="ECO:0000256" key="2">
    <source>
        <dbReference type="ARBA" id="ARBA00022801"/>
    </source>
</evidence>
<dbReference type="PANTHER" id="PTHR40661">
    <property type="match status" value="1"/>
</dbReference>
<dbReference type="RefSeq" id="WP_009415125.1">
    <property type="nucleotide sequence ID" value="NZ_JAGDYP010000003.1"/>
</dbReference>
<keyword evidence="5" id="KW-0804">Transcription</keyword>
<comment type="caution">
    <text evidence="7">The sequence shown here is derived from an EMBL/GenBank/DDBJ whole genome shotgun (WGS) entry which is preliminary data.</text>
</comment>
<keyword evidence="8" id="KW-1185">Reference proteome</keyword>
<dbReference type="InterPro" id="IPR036286">
    <property type="entry name" value="LexA/Signal_pep-like_sf"/>
</dbReference>
<accession>A0ABS3PWR4</accession>
<dbReference type="Pfam" id="PF00717">
    <property type="entry name" value="Peptidase_S24"/>
    <property type="match status" value="1"/>
</dbReference>
<dbReference type="SUPFAM" id="SSF51306">
    <property type="entry name" value="LexA/Signal peptidase"/>
    <property type="match status" value="1"/>
</dbReference>
<evidence type="ECO:0000313" key="8">
    <source>
        <dbReference type="Proteomes" id="UP000681610"/>
    </source>
</evidence>
<keyword evidence="3" id="KW-0805">Transcription regulation</keyword>
<dbReference type="PROSITE" id="PS00501">
    <property type="entry name" value="SPASE_I_1"/>
    <property type="match status" value="1"/>
</dbReference>
<evidence type="ECO:0000256" key="3">
    <source>
        <dbReference type="ARBA" id="ARBA00023015"/>
    </source>
</evidence>
<organism evidence="7 8">
    <name type="scientific">Capnocytophaga bilenii</name>
    <dbReference type="NCBI Taxonomy" id="2819369"/>
    <lineage>
        <taxon>Bacteria</taxon>
        <taxon>Pseudomonadati</taxon>
        <taxon>Bacteroidota</taxon>
        <taxon>Flavobacteriia</taxon>
        <taxon>Flavobacteriales</taxon>
        <taxon>Flavobacteriaceae</taxon>
        <taxon>Capnocytophaga</taxon>
    </lineage>
</organism>
<evidence type="ECO:0000259" key="6">
    <source>
        <dbReference type="Pfam" id="PF00717"/>
    </source>
</evidence>
<keyword evidence="4" id="KW-0238">DNA-binding</keyword>
<dbReference type="Gene3D" id="2.10.109.10">
    <property type="entry name" value="Umud Fragment, subunit A"/>
    <property type="match status" value="1"/>
</dbReference>
<gene>
    <name evidence="7" type="ORF">J4N46_04850</name>
</gene>